<name>A0A9X3SGJ5_9ACTN</name>
<dbReference type="GO" id="GO:0000976">
    <property type="term" value="F:transcription cis-regulatory region binding"/>
    <property type="evidence" value="ECO:0007669"/>
    <property type="project" value="TreeGrafter"/>
</dbReference>
<feature type="domain" description="Tetracycline repressor TetR C-terminal" evidence="6">
    <location>
        <begin position="95"/>
        <end position="221"/>
    </location>
</feature>
<reference evidence="7" key="1">
    <citation type="submission" date="2021-10" db="EMBL/GenBank/DDBJ databases">
        <title>Streptomonospora sp. nov., isolated from mangrove soil.</title>
        <authorList>
            <person name="Chen X."/>
            <person name="Ge X."/>
            <person name="Liu W."/>
        </authorList>
    </citation>
    <scope>NUCLEOTIDE SEQUENCE</scope>
    <source>
        <strain evidence="7">S1-112</strain>
    </source>
</reference>
<accession>A0A9X3SGJ5</accession>
<dbReference type="Gene3D" id="1.10.10.60">
    <property type="entry name" value="Homeodomain-like"/>
    <property type="match status" value="1"/>
</dbReference>
<keyword evidence="2" id="KW-0238">DNA-binding</keyword>
<proteinExistence type="predicted"/>
<keyword evidence="8" id="KW-1185">Reference proteome</keyword>
<gene>
    <name evidence="7" type="ORF">LG943_26930</name>
</gene>
<feature type="domain" description="HTH tetR-type" evidence="5">
    <location>
        <begin position="13"/>
        <end position="60"/>
    </location>
</feature>
<dbReference type="Gene3D" id="1.10.357.10">
    <property type="entry name" value="Tetracycline Repressor, domain 2"/>
    <property type="match status" value="1"/>
</dbReference>
<dbReference type="InterPro" id="IPR004111">
    <property type="entry name" value="Repressor_TetR_C"/>
</dbReference>
<dbReference type="PANTHER" id="PTHR30055:SF151">
    <property type="entry name" value="TRANSCRIPTIONAL REGULATORY PROTEIN"/>
    <property type="match status" value="1"/>
</dbReference>
<dbReference type="Pfam" id="PF00440">
    <property type="entry name" value="TetR_N"/>
    <property type="match status" value="1"/>
</dbReference>
<comment type="caution">
    <text evidence="7">The sequence shown here is derived from an EMBL/GenBank/DDBJ whole genome shotgun (WGS) entry which is preliminary data.</text>
</comment>
<keyword evidence="1" id="KW-0805">Transcription regulation</keyword>
<evidence type="ECO:0000259" key="6">
    <source>
        <dbReference type="Pfam" id="PF02909"/>
    </source>
</evidence>
<dbReference type="InterPro" id="IPR009057">
    <property type="entry name" value="Homeodomain-like_sf"/>
</dbReference>
<dbReference type="InterPro" id="IPR050109">
    <property type="entry name" value="HTH-type_TetR-like_transc_reg"/>
</dbReference>
<dbReference type="GO" id="GO:0045892">
    <property type="term" value="P:negative regulation of DNA-templated transcription"/>
    <property type="evidence" value="ECO:0007669"/>
    <property type="project" value="InterPro"/>
</dbReference>
<dbReference type="GO" id="GO:0003700">
    <property type="term" value="F:DNA-binding transcription factor activity"/>
    <property type="evidence" value="ECO:0007669"/>
    <property type="project" value="TreeGrafter"/>
</dbReference>
<dbReference type="SUPFAM" id="SSF48498">
    <property type="entry name" value="Tetracyclin repressor-like, C-terminal domain"/>
    <property type="match status" value="1"/>
</dbReference>
<organism evidence="7 8">
    <name type="scientific">Streptomonospora mangrovi</name>
    <dbReference type="NCBI Taxonomy" id="2883123"/>
    <lineage>
        <taxon>Bacteria</taxon>
        <taxon>Bacillati</taxon>
        <taxon>Actinomycetota</taxon>
        <taxon>Actinomycetes</taxon>
        <taxon>Streptosporangiales</taxon>
        <taxon>Nocardiopsidaceae</taxon>
        <taxon>Streptomonospora</taxon>
    </lineage>
</organism>
<evidence type="ECO:0000256" key="4">
    <source>
        <dbReference type="SAM" id="MobiDB-lite"/>
    </source>
</evidence>
<feature type="compositionally biased region" description="Acidic residues" evidence="4">
    <location>
        <begin position="76"/>
        <end position="90"/>
    </location>
</feature>
<evidence type="ECO:0000313" key="8">
    <source>
        <dbReference type="Proteomes" id="UP001140076"/>
    </source>
</evidence>
<dbReference type="InterPro" id="IPR001647">
    <property type="entry name" value="HTH_TetR"/>
</dbReference>
<dbReference type="AlphaFoldDB" id="A0A9X3SGJ5"/>
<keyword evidence="3" id="KW-0804">Transcription</keyword>
<dbReference type="PANTHER" id="PTHR30055">
    <property type="entry name" value="HTH-TYPE TRANSCRIPTIONAL REGULATOR RUTR"/>
    <property type="match status" value="1"/>
</dbReference>
<evidence type="ECO:0000259" key="5">
    <source>
        <dbReference type="Pfam" id="PF00440"/>
    </source>
</evidence>
<evidence type="ECO:0000313" key="7">
    <source>
        <dbReference type="EMBL" id="MDA0567928.1"/>
    </source>
</evidence>
<feature type="region of interest" description="Disordered" evidence="4">
    <location>
        <begin position="74"/>
        <end position="102"/>
    </location>
</feature>
<dbReference type="EMBL" id="JAJAQC010000090">
    <property type="protein sequence ID" value="MDA0567928.1"/>
    <property type="molecule type" value="Genomic_DNA"/>
</dbReference>
<sequence length="228" mass="24883">MSRNNAGLTEDRIITEALRIIDGQGLRRLTMRRLGDALEVEAMAIYHHFPLGKEQLFDAIVAYVSDVARWAPNGDGDADTDADGVADEAEQAAPEPDPRPWDERLRTWAADYRRALLTHAQALPLFIHRRPETEAALRSLEVLYGAFTEAGLEGAEVVRAAAALDSYVTGSVVREVRANGLPVQRPAVLDGRFPHVTALREVQPDAEAVFTAGLEALLHALTASARTV</sequence>
<dbReference type="Pfam" id="PF02909">
    <property type="entry name" value="TetR_C_1"/>
    <property type="match status" value="1"/>
</dbReference>
<evidence type="ECO:0000256" key="2">
    <source>
        <dbReference type="ARBA" id="ARBA00023125"/>
    </source>
</evidence>
<dbReference type="SUPFAM" id="SSF46689">
    <property type="entry name" value="Homeodomain-like"/>
    <property type="match status" value="1"/>
</dbReference>
<dbReference type="Proteomes" id="UP001140076">
    <property type="component" value="Unassembled WGS sequence"/>
</dbReference>
<dbReference type="RefSeq" id="WP_270075163.1">
    <property type="nucleotide sequence ID" value="NZ_JAJAQC010000090.1"/>
</dbReference>
<dbReference type="InterPro" id="IPR036271">
    <property type="entry name" value="Tet_transcr_reg_TetR-rel_C_sf"/>
</dbReference>
<evidence type="ECO:0000256" key="3">
    <source>
        <dbReference type="ARBA" id="ARBA00023163"/>
    </source>
</evidence>
<evidence type="ECO:0000256" key="1">
    <source>
        <dbReference type="ARBA" id="ARBA00023015"/>
    </source>
</evidence>
<protein>
    <submittedName>
        <fullName evidence="7">TetR/AcrR family transcriptional regulator</fullName>
    </submittedName>
</protein>